<dbReference type="SMART" id="SM00028">
    <property type="entry name" value="TPR"/>
    <property type="match status" value="1"/>
</dbReference>
<evidence type="ECO:0000259" key="3">
    <source>
        <dbReference type="Pfam" id="PF16669"/>
    </source>
</evidence>
<evidence type="ECO:0000256" key="2">
    <source>
        <dbReference type="SAM" id="MobiDB-lite"/>
    </source>
</evidence>
<dbReference type="Gene3D" id="2.40.50.550">
    <property type="match status" value="1"/>
</dbReference>
<dbReference type="AlphaFoldDB" id="A0A6N2BAI4"/>
<evidence type="ECO:0000256" key="1">
    <source>
        <dbReference type="PROSITE-ProRule" id="PRU00339"/>
    </source>
</evidence>
<dbReference type="Gene3D" id="1.25.40.10">
    <property type="entry name" value="Tetratricopeptide repeat domain"/>
    <property type="match status" value="1"/>
</dbReference>
<sequence length="530" mass="60724">MEQVSTRLQDLKYTIEALSTHLNHLKSTAEVVSTILKDLKSAIEEVSTHQKDLKSSIEDVFTHLNESNSSLKMSTPTEEVSREKGQVSADLKSNIEQVSTHLKESNYEDWVPIVTQLLECLCDFCDQRFPSTTQRKISEIENERNISEIEHQIDSCIELLDSIPKEKRELDHEDAMLEYLKGRFYNAIPDVYNEKAEHHLRKATDLKSLWLEAWDCLGLCLAKKGDYLRARDCYKIVLKFDKENRGVLRRRTDLEMKIAILSENPAPHLKSCIKYAGKTLALDRMDGDTLGRAYMEYFFVSKGMDRNKLRLALQAFENAKEIPTEKSNAQLVIHCSVVNRFLENCTMCLKGFSDAASMDATSGAFYEKQVTIKLLDKFQGLLQGKRNDKNKGKSKGKSQGKNKRKCNGMDGVNPPYKSATVDLLTEGPNNRRAVVAEVQCLVEYAYRGLLYYMLCDSDENSFVLTMFNTKEKEIKQGDQVTLLDPICKFVDFEWEGKHYEFKSVRVNLLEQVLVNGNPLRKKRRKASTRS</sequence>
<feature type="compositionally biased region" description="Basic residues" evidence="2">
    <location>
        <begin position="392"/>
        <end position="406"/>
    </location>
</feature>
<dbReference type="InterPro" id="IPR019734">
    <property type="entry name" value="TPR_rpt"/>
</dbReference>
<dbReference type="InterPro" id="IPR032076">
    <property type="entry name" value="TTC5_OB"/>
</dbReference>
<feature type="domain" description="Tetratricopeptide repeat protein 5 OB fold" evidence="3">
    <location>
        <begin position="416"/>
        <end position="525"/>
    </location>
</feature>
<evidence type="ECO:0000313" key="4">
    <source>
        <dbReference type="EMBL" id="TMW91897.1"/>
    </source>
</evidence>
<keyword evidence="1" id="KW-0802">TPR repeat</keyword>
<comment type="caution">
    <text evidence="4">The sequence shown here is derived from an EMBL/GenBank/DDBJ whole genome shotgun (WGS) entry which is preliminary data.</text>
</comment>
<dbReference type="SUPFAM" id="SSF48452">
    <property type="entry name" value="TPR-like"/>
    <property type="match status" value="1"/>
</dbReference>
<reference evidence="4" key="1">
    <citation type="submission" date="2019-05" db="EMBL/GenBank/DDBJ databases">
        <title>The de novo reference genome and transcriptome assemblies of the wild tomato species Solanum chilense.</title>
        <authorList>
            <person name="Stam R."/>
            <person name="Nosenko T."/>
            <person name="Hoerger A.C."/>
            <person name="Stephan W."/>
            <person name="Seidel M.A."/>
            <person name="Kuhn J.M.M."/>
            <person name="Haberer G."/>
            <person name="Tellier A."/>
        </authorList>
    </citation>
    <scope>NUCLEOTIDE SEQUENCE</scope>
    <source>
        <tissue evidence="4">Mature leaves</tissue>
    </source>
</reference>
<dbReference type="InterPro" id="IPR011990">
    <property type="entry name" value="TPR-like_helical_dom_sf"/>
</dbReference>
<feature type="repeat" description="TPR" evidence="1">
    <location>
        <begin position="211"/>
        <end position="244"/>
    </location>
</feature>
<proteinExistence type="predicted"/>
<dbReference type="InterPro" id="IPR038645">
    <property type="entry name" value="TTC5_OB_sf"/>
</dbReference>
<dbReference type="PROSITE" id="PS50005">
    <property type="entry name" value="TPR"/>
    <property type="match status" value="1"/>
</dbReference>
<organism evidence="4">
    <name type="scientific">Solanum chilense</name>
    <name type="common">Tomato</name>
    <name type="synonym">Lycopersicon chilense</name>
    <dbReference type="NCBI Taxonomy" id="4083"/>
    <lineage>
        <taxon>Eukaryota</taxon>
        <taxon>Viridiplantae</taxon>
        <taxon>Streptophyta</taxon>
        <taxon>Embryophyta</taxon>
        <taxon>Tracheophyta</taxon>
        <taxon>Spermatophyta</taxon>
        <taxon>Magnoliopsida</taxon>
        <taxon>eudicotyledons</taxon>
        <taxon>Gunneridae</taxon>
        <taxon>Pentapetalae</taxon>
        <taxon>asterids</taxon>
        <taxon>lamiids</taxon>
        <taxon>Solanales</taxon>
        <taxon>Solanaceae</taxon>
        <taxon>Solanoideae</taxon>
        <taxon>Solaneae</taxon>
        <taxon>Solanum</taxon>
        <taxon>Solanum subgen. Lycopersicon</taxon>
    </lineage>
</organism>
<feature type="region of interest" description="Disordered" evidence="2">
    <location>
        <begin position="384"/>
        <end position="410"/>
    </location>
</feature>
<dbReference type="EMBL" id="RXGB01003533">
    <property type="protein sequence ID" value="TMW91897.1"/>
    <property type="molecule type" value="Genomic_DNA"/>
</dbReference>
<dbReference type="Gene3D" id="1.20.1480.30">
    <property type="entry name" value="Designed four-helix bundle protein"/>
    <property type="match status" value="1"/>
</dbReference>
<gene>
    <name evidence="4" type="ORF">EJD97_013760</name>
</gene>
<name>A0A6N2BAI4_SOLCI</name>
<protein>
    <recommendedName>
        <fullName evidence="3">Tetratricopeptide repeat protein 5 OB fold domain-containing protein</fullName>
    </recommendedName>
</protein>
<accession>A0A6N2BAI4</accession>
<dbReference type="Pfam" id="PF16669">
    <property type="entry name" value="TTC5_OB"/>
    <property type="match status" value="1"/>
</dbReference>